<keyword evidence="3" id="KW-0378">Hydrolase</keyword>
<comment type="cofactor">
    <cofactor evidence="1">
        <name>Zn(2+)</name>
        <dbReference type="ChEBI" id="CHEBI:29105"/>
    </cofactor>
</comment>
<dbReference type="Proteomes" id="UP001489897">
    <property type="component" value="Unassembled WGS sequence"/>
</dbReference>
<dbReference type="SUPFAM" id="SSF53187">
    <property type="entry name" value="Zn-dependent exopeptidases"/>
    <property type="match status" value="1"/>
</dbReference>
<dbReference type="InterPro" id="IPR055438">
    <property type="entry name" value="AstE_AspA_cat"/>
</dbReference>
<accession>A0ABU9S2Q3</accession>
<evidence type="ECO:0000256" key="3">
    <source>
        <dbReference type="ARBA" id="ARBA00022801"/>
    </source>
</evidence>
<dbReference type="PANTHER" id="PTHR37326">
    <property type="entry name" value="BLL3975 PROTEIN"/>
    <property type="match status" value="1"/>
</dbReference>
<keyword evidence="2" id="KW-0479">Metal-binding</keyword>
<dbReference type="EMBL" id="JAYMRV010000015">
    <property type="protein sequence ID" value="MEM5426219.1"/>
    <property type="molecule type" value="Genomic_DNA"/>
</dbReference>
<dbReference type="PIRSF" id="PIRSF039012">
    <property type="entry name" value="ASP"/>
    <property type="match status" value="1"/>
</dbReference>
<sequence length="343" mass="36631">MSGSTRIWSTIDYEKNGKQVDCLRLPISTDTSAYGWIPIPVVCVKNGDGPTAVLLAGTHGDEYEGQIGLMRIARQLVHDNLHGRVIILPSLNFPAVKAGRRVSPIDGGNLNRVYPGRAHGTATEMIAHYVCEVLLPMADLVVDLHSGGRSLDYMPCALVRSANTEAEIERLHDLLRVFGVPLAEFTDGAGGGGNTTLPAAAAQFGVPVITAELGGGTTLRGNGCTLAEEGSLRLLKHLGILPSCDVPDPAQVTLMSCESMDLFVYAEYDGLFEPVAQLGERVEEGQLAGLLHSIDRPHDPPVEIYFRRAGLVVCKRHPALASRGDCLFGLLEDAATSYLPGAN</sequence>
<feature type="domain" description="Succinylglutamate desuccinylase/Aspartoacylase catalytic" evidence="5">
    <location>
        <begin position="48"/>
        <end position="238"/>
    </location>
</feature>
<dbReference type="CDD" id="cd06252">
    <property type="entry name" value="M14_ASTE_ASPA-like"/>
    <property type="match status" value="1"/>
</dbReference>
<evidence type="ECO:0000313" key="6">
    <source>
        <dbReference type="EMBL" id="MEM5426219.1"/>
    </source>
</evidence>
<evidence type="ECO:0000256" key="2">
    <source>
        <dbReference type="ARBA" id="ARBA00022723"/>
    </source>
</evidence>
<dbReference type="Gene3D" id="3.40.630.10">
    <property type="entry name" value="Zn peptidases"/>
    <property type="match status" value="1"/>
</dbReference>
<evidence type="ECO:0000256" key="4">
    <source>
        <dbReference type="ARBA" id="ARBA00022833"/>
    </source>
</evidence>
<organism evidence="6 7">
    <name type="scientific">Paraburkholderia ferrariae</name>
    <dbReference type="NCBI Taxonomy" id="386056"/>
    <lineage>
        <taxon>Bacteria</taxon>
        <taxon>Pseudomonadati</taxon>
        <taxon>Pseudomonadota</taxon>
        <taxon>Betaproteobacteria</taxon>
        <taxon>Burkholderiales</taxon>
        <taxon>Burkholderiaceae</taxon>
        <taxon>Paraburkholderia</taxon>
    </lineage>
</organism>
<comment type="caution">
    <text evidence="6">The sequence shown here is derived from an EMBL/GenBank/DDBJ whole genome shotgun (WGS) entry which is preliminary data.</text>
</comment>
<name>A0ABU9S2Q3_9BURK</name>
<dbReference type="InterPro" id="IPR053138">
    <property type="entry name" value="N-alpha-Ac-DABA_deacetylase"/>
</dbReference>
<protein>
    <submittedName>
        <fullName evidence="6">Succinylglutamate desuccinylase/aspartoacylase family protein</fullName>
    </submittedName>
</protein>
<dbReference type="PANTHER" id="PTHR37326:SF1">
    <property type="entry name" value="BLL3975 PROTEIN"/>
    <property type="match status" value="1"/>
</dbReference>
<keyword evidence="7" id="KW-1185">Reference proteome</keyword>
<evidence type="ECO:0000256" key="1">
    <source>
        <dbReference type="ARBA" id="ARBA00001947"/>
    </source>
</evidence>
<evidence type="ECO:0000259" key="5">
    <source>
        <dbReference type="Pfam" id="PF24827"/>
    </source>
</evidence>
<dbReference type="Pfam" id="PF24827">
    <property type="entry name" value="AstE_AspA_cat"/>
    <property type="match status" value="1"/>
</dbReference>
<evidence type="ECO:0000313" key="7">
    <source>
        <dbReference type="Proteomes" id="UP001489897"/>
    </source>
</evidence>
<gene>
    <name evidence="6" type="ORF">VSR73_35020</name>
</gene>
<reference evidence="6 7" key="1">
    <citation type="submission" date="2024-01" db="EMBL/GenBank/DDBJ databases">
        <title>The diversity of rhizobia nodulating Mimosa spp. in eleven states of Brazil covering several biomes is determined by host plant, location, and edaphic factors.</title>
        <authorList>
            <person name="Rouws L."/>
            <person name="Barauna A."/>
            <person name="Beukes C."/>
            <person name="De Faria S.M."/>
            <person name="Gross E."/>
            <person name="Dos Reis Junior F.B."/>
            <person name="Simon M."/>
            <person name="Maluk M."/>
            <person name="Odee D.W."/>
            <person name="Kenicer G."/>
            <person name="Young J.P.W."/>
            <person name="Reis V.M."/>
            <person name="Zilli J."/>
            <person name="James E.K."/>
        </authorList>
    </citation>
    <scope>NUCLEOTIDE SEQUENCE [LARGE SCALE GENOMIC DNA]</scope>
    <source>
        <strain evidence="6 7">JPY167</strain>
    </source>
</reference>
<keyword evidence="4" id="KW-0862">Zinc</keyword>
<proteinExistence type="predicted"/>
<dbReference type="InterPro" id="IPR043795">
    <property type="entry name" value="N-alpha-Ac-DABA-like"/>
</dbReference>